<accession>A0ABM9VJK8</accession>
<reference evidence="6 7" key="1">
    <citation type="submission" date="2016-01" db="EMBL/GenBank/DDBJ databases">
        <authorList>
            <person name="Regsiter A."/>
            <person name="william w."/>
        </authorList>
    </citation>
    <scope>NUCLEOTIDE SEQUENCE [LARGE SCALE GENOMIC DNA]</scope>
    <source>
        <strain evidence="6 7">CFBP 6927</strain>
    </source>
</reference>
<dbReference type="InterPro" id="IPR006076">
    <property type="entry name" value="FAD-dep_OxRdtase"/>
</dbReference>
<evidence type="ECO:0000256" key="4">
    <source>
        <dbReference type="ARBA" id="ARBA00023002"/>
    </source>
</evidence>
<keyword evidence="4" id="KW-0560">Oxidoreductase</keyword>
<dbReference type="RefSeq" id="WP_080839500.1">
    <property type="nucleotide sequence ID" value="NZ_LT009757.1"/>
</dbReference>
<evidence type="ECO:0000313" key="6">
    <source>
        <dbReference type="EMBL" id="CUX50618.1"/>
    </source>
</evidence>
<evidence type="ECO:0000259" key="5">
    <source>
        <dbReference type="Pfam" id="PF01266"/>
    </source>
</evidence>
<keyword evidence="7" id="KW-1185">Reference proteome</keyword>
<protein>
    <submittedName>
        <fullName evidence="6">Sarcosine oxidase protein</fullName>
    </submittedName>
</protein>
<dbReference type="InterPro" id="IPR036188">
    <property type="entry name" value="FAD/NAD-bd_sf"/>
</dbReference>
<keyword evidence="2" id="KW-0285">Flavoprotein</keyword>
<evidence type="ECO:0000256" key="3">
    <source>
        <dbReference type="ARBA" id="ARBA00022827"/>
    </source>
</evidence>
<dbReference type="InterPro" id="IPR045170">
    <property type="entry name" value="MTOX"/>
</dbReference>
<dbReference type="Gene3D" id="3.50.50.60">
    <property type="entry name" value="FAD/NAD(P)-binding domain"/>
    <property type="match status" value="1"/>
</dbReference>
<proteinExistence type="predicted"/>
<comment type="cofactor">
    <cofactor evidence="1">
        <name>FAD</name>
        <dbReference type="ChEBI" id="CHEBI:57692"/>
    </cofactor>
</comment>
<dbReference type="NCBIfam" id="NF008425">
    <property type="entry name" value="PRK11259.1"/>
    <property type="match status" value="1"/>
</dbReference>
<dbReference type="PANTHER" id="PTHR10961">
    <property type="entry name" value="PEROXISOMAL SARCOSINE OXIDASE"/>
    <property type="match status" value="1"/>
</dbReference>
<evidence type="ECO:0000256" key="2">
    <source>
        <dbReference type="ARBA" id="ARBA00022630"/>
    </source>
</evidence>
<organism evidence="6 7">
    <name type="scientific">Agrobacterium genomosp. 13 str. CFBP 6927</name>
    <dbReference type="NCBI Taxonomy" id="1183428"/>
    <lineage>
        <taxon>Bacteria</taxon>
        <taxon>Pseudomonadati</taxon>
        <taxon>Pseudomonadota</taxon>
        <taxon>Alphaproteobacteria</taxon>
        <taxon>Hyphomicrobiales</taxon>
        <taxon>Rhizobiaceae</taxon>
        <taxon>Rhizobium/Agrobacterium group</taxon>
        <taxon>Agrobacterium</taxon>
        <taxon>Agrobacterium tumefaciens complex</taxon>
    </lineage>
</organism>
<keyword evidence="3" id="KW-0274">FAD</keyword>
<gene>
    <name evidence="6" type="ORF">AGR13a_Lc110207</name>
</gene>
<evidence type="ECO:0000313" key="7">
    <source>
        <dbReference type="Proteomes" id="UP000191812"/>
    </source>
</evidence>
<dbReference type="EMBL" id="FBWH01000037">
    <property type="protein sequence ID" value="CUX50618.1"/>
    <property type="molecule type" value="Genomic_DNA"/>
</dbReference>
<sequence length="383" mass="40661">MTSSQTILEVDYAVIGLGVMGASALYALSQTGGKVVGIDAYSPPHPHGASHGGYKVTREAVAEGPAYLHFVQRSNALLRAFERRFDISLMQNTGTLIIGSGAAGSSGSFLHDTVKIAEENGVVHQVLSSGDLMLRYPQLIGLTDMDVGYFEPAAGFIRPEPLLKLQIALAKQAGAEVLPNTVVKRIVPITGGVEIEAEGVVIRARQAVVAMGRWMGGVLGGQFGTLLSVSQQRTFIFKARDAAAYQPGRFPTLMWFRECVDNACATVFPLEGAADGVKFFVADTETAPPAGMSGDQFFRHHVEPFFGGISSELKASETCFYTSTPDHGFLLDWHPDIPGLFLVSACSGHGFKHALGVGEAVAAQLTGHSSPDLSAFSLARFSA</sequence>
<dbReference type="SUPFAM" id="SSF51905">
    <property type="entry name" value="FAD/NAD(P)-binding domain"/>
    <property type="match status" value="1"/>
</dbReference>
<comment type="caution">
    <text evidence="6">The sequence shown here is derived from an EMBL/GenBank/DDBJ whole genome shotgun (WGS) entry which is preliminary data.</text>
</comment>
<name>A0ABM9VJK8_9HYPH</name>
<dbReference type="Pfam" id="PF01266">
    <property type="entry name" value="DAO"/>
    <property type="match status" value="1"/>
</dbReference>
<dbReference type="Proteomes" id="UP000191812">
    <property type="component" value="Unassembled WGS sequence"/>
</dbReference>
<feature type="domain" description="FAD dependent oxidoreductase" evidence="5">
    <location>
        <begin position="11"/>
        <end position="363"/>
    </location>
</feature>
<dbReference type="Gene3D" id="3.30.9.10">
    <property type="entry name" value="D-Amino Acid Oxidase, subunit A, domain 2"/>
    <property type="match status" value="1"/>
</dbReference>
<dbReference type="PANTHER" id="PTHR10961:SF7">
    <property type="entry name" value="FAD DEPENDENT OXIDOREDUCTASE DOMAIN-CONTAINING PROTEIN"/>
    <property type="match status" value="1"/>
</dbReference>
<evidence type="ECO:0000256" key="1">
    <source>
        <dbReference type="ARBA" id="ARBA00001974"/>
    </source>
</evidence>